<feature type="transmembrane region" description="Helical" evidence="6">
    <location>
        <begin position="20"/>
        <end position="36"/>
    </location>
</feature>
<comment type="subcellular location">
    <subcellularLocation>
        <location evidence="1">Cell membrane</location>
        <topology evidence="1">Multi-pass membrane protein</topology>
    </subcellularLocation>
</comment>
<feature type="transmembrane region" description="Helical" evidence="6">
    <location>
        <begin position="56"/>
        <end position="78"/>
    </location>
</feature>
<name>A0ABW4FW79_9PSEU</name>
<keyword evidence="9" id="KW-1185">Reference proteome</keyword>
<evidence type="ECO:0000256" key="5">
    <source>
        <dbReference type="ARBA" id="ARBA00023136"/>
    </source>
</evidence>
<feature type="transmembrane region" description="Helical" evidence="6">
    <location>
        <begin position="272"/>
        <end position="295"/>
    </location>
</feature>
<dbReference type="EMBL" id="JBHUCP010000026">
    <property type="protein sequence ID" value="MFD1533876.1"/>
    <property type="molecule type" value="Genomic_DNA"/>
</dbReference>
<feature type="transmembrane region" description="Helical" evidence="6">
    <location>
        <begin position="363"/>
        <end position="386"/>
    </location>
</feature>
<dbReference type="PIRSF" id="PIRSF002808">
    <property type="entry name" value="Hexose_phosphate_transp"/>
    <property type="match status" value="1"/>
</dbReference>
<feature type="transmembrane region" description="Helical" evidence="6">
    <location>
        <begin position="151"/>
        <end position="170"/>
    </location>
</feature>
<protein>
    <submittedName>
        <fullName evidence="8">MFS transporter</fullName>
    </submittedName>
</protein>
<evidence type="ECO:0000256" key="6">
    <source>
        <dbReference type="SAM" id="Phobius"/>
    </source>
</evidence>
<feature type="transmembrane region" description="Helical" evidence="6">
    <location>
        <begin position="331"/>
        <end position="351"/>
    </location>
</feature>
<keyword evidence="2" id="KW-0813">Transport</keyword>
<dbReference type="InterPro" id="IPR000849">
    <property type="entry name" value="Sugar_P_transporter"/>
</dbReference>
<keyword evidence="5 6" id="KW-0472">Membrane</keyword>
<dbReference type="InterPro" id="IPR036259">
    <property type="entry name" value="MFS_trans_sf"/>
</dbReference>
<feature type="transmembrane region" description="Helical" evidence="6">
    <location>
        <begin position="90"/>
        <end position="109"/>
    </location>
</feature>
<dbReference type="InterPro" id="IPR020846">
    <property type="entry name" value="MFS_dom"/>
</dbReference>
<feature type="transmembrane region" description="Helical" evidence="6">
    <location>
        <begin position="398"/>
        <end position="417"/>
    </location>
</feature>
<dbReference type="PROSITE" id="PS50850">
    <property type="entry name" value="MFS"/>
    <property type="match status" value="1"/>
</dbReference>
<feature type="transmembrane region" description="Helical" evidence="6">
    <location>
        <begin position="307"/>
        <end position="325"/>
    </location>
</feature>
<organism evidence="8 9">
    <name type="scientific">Pseudonocardia aurantiaca</name>
    <dbReference type="NCBI Taxonomy" id="75290"/>
    <lineage>
        <taxon>Bacteria</taxon>
        <taxon>Bacillati</taxon>
        <taxon>Actinomycetota</taxon>
        <taxon>Actinomycetes</taxon>
        <taxon>Pseudonocardiales</taxon>
        <taxon>Pseudonocardiaceae</taxon>
        <taxon>Pseudonocardia</taxon>
    </lineage>
</organism>
<evidence type="ECO:0000313" key="8">
    <source>
        <dbReference type="EMBL" id="MFD1533876.1"/>
    </source>
</evidence>
<dbReference type="Gene3D" id="1.20.1250.20">
    <property type="entry name" value="MFS general substrate transporter like domains"/>
    <property type="match status" value="2"/>
</dbReference>
<evidence type="ECO:0000256" key="1">
    <source>
        <dbReference type="ARBA" id="ARBA00004651"/>
    </source>
</evidence>
<feature type="transmembrane region" description="Helical" evidence="6">
    <location>
        <begin position="176"/>
        <end position="197"/>
    </location>
</feature>
<dbReference type="CDD" id="cd17319">
    <property type="entry name" value="MFS_ExuT_GudP_like"/>
    <property type="match status" value="1"/>
</dbReference>
<dbReference type="InterPro" id="IPR011701">
    <property type="entry name" value="MFS"/>
</dbReference>
<reference evidence="9" key="1">
    <citation type="journal article" date="2019" name="Int. J. Syst. Evol. Microbiol.">
        <title>The Global Catalogue of Microorganisms (GCM) 10K type strain sequencing project: providing services to taxonomists for standard genome sequencing and annotation.</title>
        <authorList>
            <consortium name="The Broad Institute Genomics Platform"/>
            <consortium name="The Broad Institute Genome Sequencing Center for Infectious Disease"/>
            <person name="Wu L."/>
            <person name="Ma J."/>
        </authorList>
    </citation>
    <scope>NUCLEOTIDE SEQUENCE [LARGE SCALE GENOMIC DNA]</scope>
    <source>
        <strain evidence="9">JCM 12165</strain>
    </source>
</reference>
<dbReference type="RefSeq" id="WP_343977699.1">
    <property type="nucleotide sequence ID" value="NZ_BAAAJG010000009.1"/>
</dbReference>
<evidence type="ECO:0000256" key="4">
    <source>
        <dbReference type="ARBA" id="ARBA00022989"/>
    </source>
</evidence>
<comment type="caution">
    <text evidence="8">The sequence shown here is derived from an EMBL/GenBank/DDBJ whole genome shotgun (WGS) entry which is preliminary data.</text>
</comment>
<evidence type="ECO:0000256" key="2">
    <source>
        <dbReference type="ARBA" id="ARBA00022448"/>
    </source>
</evidence>
<accession>A0ABW4FW79</accession>
<dbReference type="Pfam" id="PF07690">
    <property type="entry name" value="MFS_1"/>
    <property type="match status" value="1"/>
</dbReference>
<keyword evidence="4 6" id="KW-1133">Transmembrane helix</keyword>
<gene>
    <name evidence="8" type="ORF">ACFSCY_31115</name>
</gene>
<dbReference type="PANTHER" id="PTHR43791">
    <property type="entry name" value="PERMEASE-RELATED"/>
    <property type="match status" value="1"/>
</dbReference>
<feature type="domain" description="Major facilitator superfamily (MFS) profile" evidence="7">
    <location>
        <begin position="23"/>
        <end position="422"/>
    </location>
</feature>
<evidence type="ECO:0000313" key="9">
    <source>
        <dbReference type="Proteomes" id="UP001597145"/>
    </source>
</evidence>
<dbReference type="PANTHER" id="PTHR43791:SF100">
    <property type="entry name" value="SUGAR TRANSPORTER"/>
    <property type="match status" value="1"/>
</dbReference>
<proteinExistence type="predicted"/>
<feature type="transmembrane region" description="Helical" evidence="6">
    <location>
        <begin position="241"/>
        <end position="266"/>
    </location>
</feature>
<dbReference type="Proteomes" id="UP001597145">
    <property type="component" value="Unassembled WGS sequence"/>
</dbReference>
<sequence>MPHETSSLAGAAAHITSKRWTRILVPLLFLYMVNFIDRNNIGFAVIGGMNEDLGIGNAEAGLAGGLFYLGYLVLQIPGGILAERFDVKRLVVSLALAWGVLAAATGLVQNLTELLVLRFLLGLAEGAVWPAILVMLARWFTDRERATANSIWLISLPASFVIMGPISGLILEAADWRWLFIVEGVPAVLFALVVLAVSAAKPQTAPWLPPAEREHILSGQAGAGERVKVTGYRQAILHPQVLLLSAVYLFWLLGAVGFFTWVPAIIKQVSSAGVTGTGFLSALPYVAALIGLLVVGRFADRTRRRKVFVGLDLAFFALFLLIATLLSANAIASMTFIVISGFFLFAMHAPFWSIPMEVLPAHLAGAAIGMISLIGNIGSFIGPYLMGYVQSATGSFTAGIYVLVASLAIAAVLTVFVRERGATPSTAGAGDAVFA</sequence>
<feature type="transmembrane region" description="Helical" evidence="6">
    <location>
        <begin position="115"/>
        <end position="139"/>
    </location>
</feature>
<keyword evidence="3 6" id="KW-0812">Transmembrane</keyword>
<evidence type="ECO:0000256" key="3">
    <source>
        <dbReference type="ARBA" id="ARBA00022692"/>
    </source>
</evidence>
<dbReference type="SUPFAM" id="SSF103473">
    <property type="entry name" value="MFS general substrate transporter"/>
    <property type="match status" value="1"/>
</dbReference>
<evidence type="ECO:0000259" key="7">
    <source>
        <dbReference type="PROSITE" id="PS50850"/>
    </source>
</evidence>